<feature type="domain" description="Recombinase" evidence="3">
    <location>
        <begin position="182"/>
        <end position="334"/>
    </location>
</feature>
<keyword evidence="1" id="KW-0175">Coiled coil</keyword>
<dbReference type="Gene3D" id="3.90.1750.20">
    <property type="entry name" value="Putative Large Serine Recombinase, Chain B, Domain 2"/>
    <property type="match status" value="1"/>
</dbReference>
<dbReference type="Pfam" id="PF00239">
    <property type="entry name" value="Resolvase"/>
    <property type="match status" value="1"/>
</dbReference>
<evidence type="ECO:0000313" key="5">
    <source>
        <dbReference type="Proteomes" id="UP000187735"/>
    </source>
</evidence>
<dbReference type="InterPro" id="IPR036162">
    <property type="entry name" value="Resolvase-like_N_sf"/>
</dbReference>
<dbReference type="SUPFAM" id="SSF53041">
    <property type="entry name" value="Resolvase-like"/>
    <property type="match status" value="1"/>
</dbReference>
<dbReference type="Pfam" id="PF07508">
    <property type="entry name" value="Recombinase"/>
    <property type="match status" value="1"/>
</dbReference>
<evidence type="ECO:0000259" key="3">
    <source>
        <dbReference type="PROSITE" id="PS51737"/>
    </source>
</evidence>
<dbReference type="PANTHER" id="PTHR30461">
    <property type="entry name" value="DNA-INVERTASE FROM LAMBDOID PROPHAGE"/>
    <property type="match status" value="1"/>
</dbReference>
<dbReference type="CDD" id="cd00338">
    <property type="entry name" value="Ser_Recombinase"/>
    <property type="match status" value="1"/>
</dbReference>
<feature type="coiled-coil region" evidence="1">
    <location>
        <begin position="450"/>
        <end position="499"/>
    </location>
</feature>
<dbReference type="GO" id="GO:0003677">
    <property type="term" value="F:DNA binding"/>
    <property type="evidence" value="ECO:0007669"/>
    <property type="project" value="InterPro"/>
</dbReference>
<reference evidence="4 5" key="1">
    <citation type="journal article" date="2016" name="Front. Microbiol.">
        <title>Fuerstia marisgermanicae gen. nov., sp. nov., an Unusual Member of the Phylum Planctomycetes from the German Wadden Sea.</title>
        <authorList>
            <person name="Kohn T."/>
            <person name="Heuer A."/>
            <person name="Jogler M."/>
            <person name="Vollmers J."/>
            <person name="Boedeker C."/>
            <person name="Bunk B."/>
            <person name="Rast P."/>
            <person name="Borchert D."/>
            <person name="Glockner I."/>
            <person name="Freese H.M."/>
            <person name="Klenk H.P."/>
            <person name="Overmann J."/>
            <person name="Kaster A.K."/>
            <person name="Rohde M."/>
            <person name="Wiegand S."/>
            <person name="Jogler C."/>
        </authorList>
    </citation>
    <scope>NUCLEOTIDE SEQUENCE [LARGE SCALE GENOMIC DNA]</scope>
    <source>
        <strain evidence="4 5">NH11</strain>
    </source>
</reference>
<dbReference type="OrthoDB" id="278150at2"/>
<dbReference type="EMBL" id="CP017641">
    <property type="protein sequence ID" value="APZ90538.1"/>
    <property type="molecule type" value="Genomic_DNA"/>
</dbReference>
<dbReference type="InterPro" id="IPR050639">
    <property type="entry name" value="SSR_resolvase"/>
</dbReference>
<dbReference type="STRING" id="1891926.Fuma_00117"/>
<name>A0A1P8W919_9PLAN</name>
<dbReference type="PROSITE" id="PS51737">
    <property type="entry name" value="RECOMBINASE_DNA_BIND"/>
    <property type="match status" value="1"/>
</dbReference>
<accession>A0A1P8W919</accession>
<proteinExistence type="predicted"/>
<dbReference type="InterPro" id="IPR038109">
    <property type="entry name" value="DNA_bind_recomb_sf"/>
</dbReference>
<dbReference type="GO" id="GO:0000150">
    <property type="term" value="F:DNA strand exchange activity"/>
    <property type="evidence" value="ECO:0007669"/>
    <property type="project" value="InterPro"/>
</dbReference>
<gene>
    <name evidence="4" type="ORF">Fuma_00117</name>
</gene>
<dbReference type="Gene3D" id="3.40.50.1390">
    <property type="entry name" value="Resolvase, N-terminal catalytic domain"/>
    <property type="match status" value="1"/>
</dbReference>
<dbReference type="InterPro" id="IPR006119">
    <property type="entry name" value="Resolv_N"/>
</dbReference>
<evidence type="ECO:0000259" key="2">
    <source>
        <dbReference type="PROSITE" id="PS51736"/>
    </source>
</evidence>
<sequence length="599" mass="67676">MTRAVAYLRRSSSKQEKSISAQRSAVQNYAGERGYTIVKEYVDDGISGDNNAALRQFHQMRDDLTTSHVADVVLVWAYDRISRNDSDEESAAMFPLREAGICVDSVTEGLIDRDSFEGRITHTVRQEGRHSYIRDLAKNSLRGRVNSALQGHIAGQSAPYGFDRMVVDGQGNHILRMKNGDPKPTRGGDTYITLVPSDDPEVVATLRYIFEEYAKPQIGLRTIAGELTERGICGPRGPQRGTENPGRWHANTIKHILSNQNYVGTYVFGKRTEAKFFKVSKDRIEERQKTDYRRSKVRLNDEAEQVIVPNAFTGLIDRKLFDAVQRKLDDQKRGSRQPQVKKPDRYPLAGLVICGCCGGRMYGGPKPHTTDKSASRYFCSTYQKEGSKHKHANGCYHNQIDGDALLKVVTDKIQKSLTPANLKRLESAMRRQVAKRSSQKPDTAPLQRKLDKLNADIDKAADRLLRSDDDLIDILAPKIKAMRQERDRAADMLENERRKSSDSDGERLVSDAMRRLKDFSKQIRSSAPKIKRDAIHMLVDSITLEFQHGWKGKRPFDTLTRGIINSSRTVHREFRGPVELFLASVAEWDAHISHLILAA</sequence>
<protein>
    <submittedName>
        <fullName evidence="4">Recombinase</fullName>
    </submittedName>
</protein>
<dbReference type="PANTHER" id="PTHR30461:SF23">
    <property type="entry name" value="DNA RECOMBINASE-RELATED"/>
    <property type="match status" value="1"/>
</dbReference>
<dbReference type="AlphaFoldDB" id="A0A1P8W919"/>
<dbReference type="KEGG" id="fmr:Fuma_00117"/>
<dbReference type="Proteomes" id="UP000187735">
    <property type="component" value="Chromosome"/>
</dbReference>
<dbReference type="Pfam" id="PF13408">
    <property type="entry name" value="Zn_ribbon_recom"/>
    <property type="match status" value="1"/>
</dbReference>
<dbReference type="PROSITE" id="PS51736">
    <property type="entry name" value="RECOMBINASES_3"/>
    <property type="match status" value="1"/>
</dbReference>
<dbReference type="RefSeq" id="WP_077022411.1">
    <property type="nucleotide sequence ID" value="NZ_CP017641.1"/>
</dbReference>
<keyword evidence="5" id="KW-1185">Reference proteome</keyword>
<dbReference type="InterPro" id="IPR011109">
    <property type="entry name" value="DNA_bind_recombinase_dom"/>
</dbReference>
<dbReference type="SMART" id="SM00857">
    <property type="entry name" value="Resolvase"/>
    <property type="match status" value="1"/>
</dbReference>
<organism evidence="4 5">
    <name type="scientific">Fuerstiella marisgermanici</name>
    <dbReference type="NCBI Taxonomy" id="1891926"/>
    <lineage>
        <taxon>Bacteria</taxon>
        <taxon>Pseudomonadati</taxon>
        <taxon>Planctomycetota</taxon>
        <taxon>Planctomycetia</taxon>
        <taxon>Planctomycetales</taxon>
        <taxon>Planctomycetaceae</taxon>
        <taxon>Fuerstiella</taxon>
    </lineage>
</organism>
<feature type="domain" description="Resolvase/invertase-type recombinase catalytic" evidence="2">
    <location>
        <begin position="3"/>
        <end position="151"/>
    </location>
</feature>
<evidence type="ECO:0000313" key="4">
    <source>
        <dbReference type="EMBL" id="APZ90538.1"/>
    </source>
</evidence>
<dbReference type="InterPro" id="IPR025827">
    <property type="entry name" value="Zn_ribbon_recom_dom"/>
</dbReference>
<evidence type="ECO:0000256" key="1">
    <source>
        <dbReference type="SAM" id="Coils"/>
    </source>
</evidence>